<dbReference type="Gene3D" id="2.130.10.130">
    <property type="entry name" value="Integrin alpha, N-terminal"/>
    <property type="match status" value="1"/>
</dbReference>
<sequence>MAIFVMFLLIFYWLNIVFCETVTFYEGIFNEEQKIVFYPDSQSEYFGYSVLLSELGLHVGAPKAKNRSNSSISTGLVFVCPLNDLDRHNVTCAPLITNMRITRNFYVDDMWFGATMGVVKKGKLWICAPRSARPYKQTHLLSNGVCYVHSSTREVFYQPLKDMYKQAFSTHNIRPEYDATANYYAYAQLGMSLKVSENNHIIMGAPGLSQWTGGIVDYKSEIDNSVLFKKQQVTNPFYTYDLQPDDYFGYSVETGVFEENDTVLYVGAAPRSKNGLGQVLIFDPPSQETQPYNIRQKIIGPQIGAYFGASLCCVDINNDGRLDLLIGAPTFVKKDGGLNFDQGAVFVYLNHAKNGTFSLEESGSVLGSEHSGSRFGMSIASLGDVDGDGYDDIAVGAPWENEGSGVVYIYQGSVEGLKTRYAQRILMEKALGFGMSISVGYDVDNNFCNDVAIGAHASQTTYLLKCVPTIKVEASIKVPDLMDLPEDATNFTAYFCVTVRSQTWQHIKIDFKATKLIDPELNRASMEDETVSVITIKPGIDMCDEHILEVNRSADFSKPILVQYLLEPSKMEHLTRLSEDSKLQASFLAQMIGDCGKDLLCTPLLKMTLEPLDSPYIPGANMKLGARITIVNIEEPAYGGQLHLMMPLIPIRVPRSCTLEKLNMTCNLPTPLHRNETAIYEIELQYEYEEQKELKFVAELKEPLYMKNVTEGGFKELELVVTPKAKFAVNGKSYTNATIIVSREKLDEAKDLTLIHFYEVTNFGPSDWYNLNVTISLSEQINVAVPIVGCTTKYHKLNCIWTIFAGNTKSLYLPLHYNLSRFGELLQPNNTVNLTSRLELLTKEQYETVSVKTTLILEPPSPIWPLIAAAIGGLLILIILILIMYKLGFFKRQQKEELKRLLEETAQTEDNNVSGNKSEESSDSENQSKEPSVSGHSAAQETKNILDLIELDSD</sequence>
<dbReference type="InterPro" id="IPR013519">
    <property type="entry name" value="Int_alpha_beta-p"/>
</dbReference>
<dbReference type="Gene3D" id="1.20.5.930">
    <property type="entry name" value="Bicelle-embedded integrin alpha(iib) transmembrane segment"/>
    <property type="match status" value="1"/>
</dbReference>
<reference evidence="14" key="1">
    <citation type="submission" date="2025-08" db="UniProtKB">
        <authorList>
            <consortium name="RefSeq"/>
        </authorList>
    </citation>
    <scope>IDENTIFICATION</scope>
    <source>
        <tissue evidence="14">Whole larvae</tissue>
    </source>
</reference>
<dbReference type="SMART" id="SM00191">
    <property type="entry name" value="Int_alpha"/>
    <property type="match status" value="4"/>
</dbReference>
<evidence type="ECO:0000256" key="11">
    <source>
        <dbReference type="RuleBase" id="RU003762"/>
    </source>
</evidence>
<dbReference type="RefSeq" id="XP_052748769.1">
    <property type="nucleotide sequence ID" value="XM_052892809.1"/>
</dbReference>
<accession>A0ABM3MBN7</accession>
<dbReference type="InterPro" id="IPR028994">
    <property type="entry name" value="Integrin_alpha_N"/>
</dbReference>
<keyword evidence="13" id="KW-1185">Reference proteome</keyword>
<keyword evidence="9" id="KW-0325">Glycoprotein</keyword>
<evidence type="ECO:0000256" key="12">
    <source>
        <dbReference type="SAM" id="MobiDB-lite"/>
    </source>
</evidence>
<evidence type="ECO:0000256" key="5">
    <source>
        <dbReference type="ARBA" id="ARBA00022889"/>
    </source>
</evidence>
<comment type="similarity">
    <text evidence="2 11">Belongs to the integrin alpha chain family.</text>
</comment>
<feature type="repeat" description="FG-GAP" evidence="10">
    <location>
        <begin position="362"/>
        <end position="419"/>
    </location>
</feature>
<dbReference type="Pfam" id="PF01839">
    <property type="entry name" value="FG-GAP"/>
    <property type="match status" value="2"/>
</dbReference>
<evidence type="ECO:0000256" key="8">
    <source>
        <dbReference type="ARBA" id="ARBA00023170"/>
    </source>
</evidence>
<gene>
    <name evidence="14" type="primary">LOC113522309</name>
</gene>
<evidence type="ECO:0000256" key="1">
    <source>
        <dbReference type="ARBA" id="ARBA00004479"/>
    </source>
</evidence>
<dbReference type="Gene3D" id="2.60.40.1510">
    <property type="entry name" value="ntegrin, alpha v. Chain A, domain 3"/>
    <property type="match status" value="1"/>
</dbReference>
<evidence type="ECO:0000256" key="3">
    <source>
        <dbReference type="ARBA" id="ARBA00022729"/>
    </source>
</evidence>
<feature type="region of interest" description="Disordered" evidence="12">
    <location>
        <begin position="904"/>
        <end position="954"/>
    </location>
</feature>
<dbReference type="SUPFAM" id="SSF69318">
    <property type="entry name" value="Integrin alpha N-terminal domain"/>
    <property type="match status" value="1"/>
</dbReference>
<protein>
    <submittedName>
        <fullName evidence="14">Integrin alpha-PS3-like</fullName>
    </submittedName>
</protein>
<keyword evidence="5 11" id="KW-0130">Cell adhesion</keyword>
<keyword evidence="7 11" id="KW-0472">Membrane</keyword>
<dbReference type="PROSITE" id="PS51470">
    <property type="entry name" value="FG_GAP"/>
    <property type="match status" value="2"/>
</dbReference>
<evidence type="ECO:0000256" key="6">
    <source>
        <dbReference type="ARBA" id="ARBA00023037"/>
    </source>
</evidence>
<keyword evidence="6 11" id="KW-0401">Integrin</keyword>
<dbReference type="Proteomes" id="UP001652740">
    <property type="component" value="Unplaced"/>
</dbReference>
<dbReference type="InterPro" id="IPR013517">
    <property type="entry name" value="FG-GAP"/>
</dbReference>
<keyword evidence="3 11" id="KW-0732">Signal</keyword>
<dbReference type="GeneID" id="113522309"/>
<evidence type="ECO:0000256" key="2">
    <source>
        <dbReference type="ARBA" id="ARBA00008054"/>
    </source>
</evidence>
<name>A0ABM3MBN7_GALME</name>
<proteinExistence type="inferred from homology"/>
<dbReference type="PANTHER" id="PTHR23220:SF83">
    <property type="entry name" value="INTEGRIN ALPHA-PS3-RELATED"/>
    <property type="match status" value="1"/>
</dbReference>
<evidence type="ECO:0000313" key="13">
    <source>
        <dbReference type="Proteomes" id="UP001652740"/>
    </source>
</evidence>
<evidence type="ECO:0000256" key="9">
    <source>
        <dbReference type="ARBA" id="ARBA00023180"/>
    </source>
</evidence>
<keyword evidence="4" id="KW-0677">Repeat</keyword>
<comment type="subcellular location">
    <subcellularLocation>
        <location evidence="1 11">Membrane</location>
        <topology evidence="1 11">Single-pass type I membrane protein</topology>
    </subcellularLocation>
</comment>
<feature type="transmembrane region" description="Helical" evidence="11">
    <location>
        <begin position="863"/>
        <end position="885"/>
    </location>
</feature>
<dbReference type="PRINTS" id="PR01185">
    <property type="entry name" value="INTEGRINA"/>
</dbReference>
<keyword evidence="8 11" id="KW-0675">Receptor</keyword>
<organism evidence="13 14">
    <name type="scientific">Galleria mellonella</name>
    <name type="common">Greater wax moth</name>
    <dbReference type="NCBI Taxonomy" id="7137"/>
    <lineage>
        <taxon>Eukaryota</taxon>
        <taxon>Metazoa</taxon>
        <taxon>Ecdysozoa</taxon>
        <taxon>Arthropoda</taxon>
        <taxon>Hexapoda</taxon>
        <taxon>Insecta</taxon>
        <taxon>Pterygota</taxon>
        <taxon>Neoptera</taxon>
        <taxon>Endopterygota</taxon>
        <taxon>Lepidoptera</taxon>
        <taxon>Glossata</taxon>
        <taxon>Ditrysia</taxon>
        <taxon>Pyraloidea</taxon>
        <taxon>Pyralidae</taxon>
        <taxon>Galleriinae</taxon>
        <taxon>Galleria</taxon>
    </lineage>
</organism>
<evidence type="ECO:0000256" key="10">
    <source>
        <dbReference type="PROSITE-ProRule" id="PRU00803"/>
    </source>
</evidence>
<keyword evidence="11" id="KW-0812">Transmembrane</keyword>
<evidence type="ECO:0000256" key="4">
    <source>
        <dbReference type="ARBA" id="ARBA00022737"/>
    </source>
</evidence>
<evidence type="ECO:0000256" key="7">
    <source>
        <dbReference type="ARBA" id="ARBA00023136"/>
    </source>
</evidence>
<dbReference type="InterPro" id="IPR018184">
    <property type="entry name" value="Integrin_alpha_C_CS"/>
</dbReference>
<evidence type="ECO:0000313" key="14">
    <source>
        <dbReference type="RefSeq" id="XP_052748769.1"/>
    </source>
</evidence>
<feature type="chain" id="PRO_5044967896" evidence="11">
    <location>
        <begin position="20"/>
        <end position="954"/>
    </location>
</feature>
<dbReference type="PANTHER" id="PTHR23220">
    <property type="entry name" value="INTEGRIN ALPHA"/>
    <property type="match status" value="1"/>
</dbReference>
<dbReference type="InterPro" id="IPR000413">
    <property type="entry name" value="Integrin_alpha"/>
</dbReference>
<feature type="signal peptide" evidence="11">
    <location>
        <begin position="1"/>
        <end position="19"/>
    </location>
</feature>
<dbReference type="SUPFAM" id="SSF69179">
    <property type="entry name" value="Integrin domains"/>
    <property type="match status" value="1"/>
</dbReference>
<dbReference type="PROSITE" id="PS00242">
    <property type="entry name" value="INTEGRIN_ALPHA"/>
    <property type="match status" value="1"/>
</dbReference>
<feature type="compositionally biased region" description="Polar residues" evidence="12">
    <location>
        <begin position="929"/>
        <end position="943"/>
    </location>
</feature>
<feature type="repeat" description="FG-GAP" evidence="10">
    <location>
        <begin position="293"/>
        <end position="357"/>
    </location>
</feature>
<keyword evidence="11" id="KW-1133">Transmembrane helix</keyword>
<dbReference type="InterPro" id="IPR032695">
    <property type="entry name" value="Integrin_dom_sf"/>
</dbReference>